<dbReference type="InterPro" id="IPR007159">
    <property type="entry name" value="SpoVT-AbrB_dom"/>
</dbReference>
<dbReference type="EMBL" id="JBHSLU010000019">
    <property type="protein sequence ID" value="MFC5505622.1"/>
    <property type="molecule type" value="Genomic_DNA"/>
</dbReference>
<organism evidence="2 3">
    <name type="scientific">Bosea massiliensis</name>
    <dbReference type="NCBI Taxonomy" id="151419"/>
    <lineage>
        <taxon>Bacteria</taxon>
        <taxon>Pseudomonadati</taxon>
        <taxon>Pseudomonadota</taxon>
        <taxon>Alphaproteobacteria</taxon>
        <taxon>Hyphomicrobiales</taxon>
        <taxon>Boseaceae</taxon>
        <taxon>Bosea</taxon>
    </lineage>
</organism>
<feature type="domain" description="SpoVT-AbrB" evidence="1">
    <location>
        <begin position="20"/>
        <end position="66"/>
    </location>
</feature>
<dbReference type="SUPFAM" id="SSF89447">
    <property type="entry name" value="AbrB/MazE/MraZ-like"/>
    <property type="match status" value="1"/>
</dbReference>
<dbReference type="RefSeq" id="WP_066726150.1">
    <property type="nucleotide sequence ID" value="NZ_JBHSLU010000019.1"/>
</dbReference>
<evidence type="ECO:0000259" key="1">
    <source>
        <dbReference type="SMART" id="SM00966"/>
    </source>
</evidence>
<reference evidence="3" key="1">
    <citation type="journal article" date="2019" name="Int. J. Syst. Evol. Microbiol.">
        <title>The Global Catalogue of Microorganisms (GCM) 10K type strain sequencing project: providing services to taxonomists for standard genome sequencing and annotation.</title>
        <authorList>
            <consortium name="The Broad Institute Genomics Platform"/>
            <consortium name="The Broad Institute Genome Sequencing Center for Infectious Disease"/>
            <person name="Wu L."/>
            <person name="Ma J."/>
        </authorList>
    </citation>
    <scope>NUCLEOTIDE SEQUENCE [LARGE SCALE GENOMIC DNA]</scope>
    <source>
        <strain evidence="3">CCUG 43117</strain>
    </source>
</reference>
<accession>A0ABW0P1N1</accession>
<proteinExistence type="predicted"/>
<dbReference type="Proteomes" id="UP001596060">
    <property type="component" value="Unassembled WGS sequence"/>
</dbReference>
<evidence type="ECO:0000313" key="3">
    <source>
        <dbReference type="Proteomes" id="UP001596060"/>
    </source>
</evidence>
<dbReference type="InterPro" id="IPR037914">
    <property type="entry name" value="SpoVT-AbrB_sf"/>
</dbReference>
<name>A0ABW0P1N1_9HYPH</name>
<sequence>MNETVALRGGESVADVVQLRKIGNSVGIILTKDILARFRLAEGDRFTVVQQPGGEVKLVPYDDVHARGMEIARRSFKKYAATYRELAK</sequence>
<protein>
    <submittedName>
        <fullName evidence="2">AbrB family transcriptional regulator</fullName>
    </submittedName>
</protein>
<comment type="caution">
    <text evidence="2">The sequence shown here is derived from an EMBL/GenBank/DDBJ whole genome shotgun (WGS) entry which is preliminary data.</text>
</comment>
<dbReference type="Gene3D" id="2.10.260.10">
    <property type="match status" value="1"/>
</dbReference>
<keyword evidence="3" id="KW-1185">Reference proteome</keyword>
<dbReference type="SMART" id="SM00966">
    <property type="entry name" value="SpoVT_AbrB"/>
    <property type="match status" value="1"/>
</dbReference>
<gene>
    <name evidence="2" type="ORF">ACFPN9_10165</name>
</gene>
<evidence type="ECO:0000313" key="2">
    <source>
        <dbReference type="EMBL" id="MFC5505622.1"/>
    </source>
</evidence>